<evidence type="ECO:0000256" key="4">
    <source>
        <dbReference type="ARBA" id="ARBA00032235"/>
    </source>
</evidence>
<dbReference type="Pfam" id="PF01131">
    <property type="entry name" value="Topoisom_bac"/>
    <property type="match status" value="1"/>
</dbReference>
<protein>
    <recommendedName>
        <fullName evidence="5">Omega-protein</fullName>
    </recommendedName>
    <alternativeName>
        <fullName evidence="4">Relaxing enzyme</fullName>
    </alternativeName>
    <alternativeName>
        <fullName evidence="2">Swivelase</fullName>
    </alternativeName>
    <alternativeName>
        <fullName evidence="3">Untwisting enzyme</fullName>
    </alternativeName>
</protein>
<evidence type="ECO:0000313" key="7">
    <source>
        <dbReference type="EMBL" id="KKU86529.1"/>
    </source>
</evidence>
<dbReference type="PROSITE" id="PS52039">
    <property type="entry name" value="TOPO_IA_2"/>
    <property type="match status" value="1"/>
</dbReference>
<comment type="caution">
    <text evidence="7">The sequence shown here is derived from an EMBL/GenBank/DDBJ whole genome shotgun (WGS) entry which is preliminary data.</text>
</comment>
<name>A0A0G1TXP2_9BACT</name>
<dbReference type="PANTHER" id="PTHR42785:SF1">
    <property type="entry name" value="DNA TOPOISOMERASE"/>
    <property type="match status" value="1"/>
</dbReference>
<evidence type="ECO:0000256" key="3">
    <source>
        <dbReference type="ARBA" id="ARBA00031985"/>
    </source>
</evidence>
<dbReference type="Gene3D" id="1.10.290.10">
    <property type="entry name" value="Topoisomerase I, domain 4"/>
    <property type="match status" value="1"/>
</dbReference>
<dbReference type="Gene3D" id="1.10.460.10">
    <property type="entry name" value="Topoisomerase I, domain 2"/>
    <property type="match status" value="1"/>
</dbReference>
<dbReference type="InterPro" id="IPR003601">
    <property type="entry name" value="Topo_IA_2"/>
</dbReference>
<dbReference type="PROSITE" id="PS00396">
    <property type="entry name" value="TOPO_IA_1"/>
    <property type="match status" value="1"/>
</dbReference>
<dbReference type="EMBL" id="LCOY01000054">
    <property type="protein sequence ID" value="KKU86529.1"/>
    <property type="molecule type" value="Genomic_DNA"/>
</dbReference>
<dbReference type="Proteomes" id="UP000034739">
    <property type="component" value="Unassembled WGS sequence"/>
</dbReference>
<proteinExistence type="predicted"/>
<sequence length="215" mass="24894">MKLVDAQQARRVLDRLVGYKLSPLLWQKLSKRWLSAGRVQSVAVRLIVEREREIAKFTNEEYWTIEGVFNPRAAEVIAQLISKDGVKYEKTLAFDLFDGKYTTTTSAINTQSSADGIVRDLKPPFTVSAVDKKEVKRYPYPPYTTSTLQQDAGRKLYFSAKKTMQLAQKLYEEGVITYHRTDSVNLAEKRKRMRRYGLRMQGRPMTSCKRQMIKI</sequence>
<dbReference type="InterPro" id="IPR000380">
    <property type="entry name" value="Topo_IA"/>
</dbReference>
<evidence type="ECO:0000313" key="8">
    <source>
        <dbReference type="Proteomes" id="UP000034739"/>
    </source>
</evidence>
<keyword evidence="1 7" id="KW-0413">Isomerase</keyword>
<gene>
    <name evidence="7" type="ORF">UY16_C0054G0006</name>
</gene>
<dbReference type="SMART" id="SM00436">
    <property type="entry name" value="TOP1Bc"/>
    <property type="match status" value="1"/>
</dbReference>
<evidence type="ECO:0000256" key="1">
    <source>
        <dbReference type="ARBA" id="ARBA00023235"/>
    </source>
</evidence>
<reference evidence="7 8" key="1">
    <citation type="journal article" date="2015" name="Nature">
        <title>rRNA introns, odd ribosomes, and small enigmatic genomes across a large radiation of phyla.</title>
        <authorList>
            <person name="Brown C.T."/>
            <person name="Hug L.A."/>
            <person name="Thomas B.C."/>
            <person name="Sharon I."/>
            <person name="Castelle C.J."/>
            <person name="Singh A."/>
            <person name="Wilkins M.J."/>
            <person name="Williams K.H."/>
            <person name="Banfield J.F."/>
        </authorList>
    </citation>
    <scope>NUCLEOTIDE SEQUENCE [LARGE SCALE GENOMIC DNA]</scope>
</reference>
<dbReference type="PRINTS" id="PR00417">
    <property type="entry name" value="PRTPISMRASEI"/>
</dbReference>
<dbReference type="GO" id="GO:0003677">
    <property type="term" value="F:DNA binding"/>
    <property type="evidence" value="ECO:0007669"/>
    <property type="project" value="InterPro"/>
</dbReference>
<dbReference type="InterPro" id="IPR013825">
    <property type="entry name" value="Topo_IA_cen_sub2"/>
</dbReference>
<dbReference type="SUPFAM" id="SSF56712">
    <property type="entry name" value="Prokaryotic type I DNA topoisomerase"/>
    <property type="match status" value="1"/>
</dbReference>
<dbReference type="Gene3D" id="2.70.20.10">
    <property type="entry name" value="Topoisomerase I, domain 3"/>
    <property type="match status" value="1"/>
</dbReference>
<evidence type="ECO:0000256" key="2">
    <source>
        <dbReference type="ARBA" id="ARBA00030003"/>
    </source>
</evidence>
<dbReference type="PATRIC" id="fig|1618445.3.peg.1117"/>
<feature type="domain" description="Topo IA-type catalytic" evidence="6">
    <location>
        <begin position="1"/>
        <end position="215"/>
    </location>
</feature>
<evidence type="ECO:0000259" key="6">
    <source>
        <dbReference type="PROSITE" id="PS52039"/>
    </source>
</evidence>
<dbReference type="InterPro" id="IPR013826">
    <property type="entry name" value="Topo_IA_cen_sub3"/>
</dbReference>
<dbReference type="InterPro" id="IPR013497">
    <property type="entry name" value="Topo_IA_cen"/>
</dbReference>
<dbReference type="GO" id="GO:0003917">
    <property type="term" value="F:DNA topoisomerase type I (single strand cut, ATP-independent) activity"/>
    <property type="evidence" value="ECO:0007669"/>
    <property type="project" value="InterPro"/>
</dbReference>
<evidence type="ECO:0000256" key="5">
    <source>
        <dbReference type="ARBA" id="ARBA00032877"/>
    </source>
</evidence>
<dbReference type="AlphaFoldDB" id="A0A0G1TXP2"/>
<dbReference type="InterPro" id="IPR023405">
    <property type="entry name" value="Topo_IA_core_domain"/>
</dbReference>
<organism evidence="7 8">
    <name type="scientific">Candidatus Gottesmanbacteria bacterium GW2011_GWA2_47_9</name>
    <dbReference type="NCBI Taxonomy" id="1618445"/>
    <lineage>
        <taxon>Bacteria</taxon>
        <taxon>Candidatus Gottesmaniibacteriota</taxon>
    </lineage>
</organism>
<dbReference type="InterPro" id="IPR013824">
    <property type="entry name" value="Topo_IA_cen_sub1"/>
</dbReference>
<accession>A0A0G1TXP2</accession>
<dbReference type="InterPro" id="IPR023406">
    <property type="entry name" value="Topo_IA_AS"/>
</dbReference>
<dbReference type="PANTHER" id="PTHR42785">
    <property type="entry name" value="DNA TOPOISOMERASE, TYPE IA, CORE"/>
    <property type="match status" value="1"/>
</dbReference>
<dbReference type="GO" id="GO:0006265">
    <property type="term" value="P:DNA topological change"/>
    <property type="evidence" value="ECO:0007669"/>
    <property type="project" value="InterPro"/>
</dbReference>